<evidence type="ECO:0000256" key="1">
    <source>
        <dbReference type="SAM" id="MobiDB-lite"/>
    </source>
</evidence>
<name>A0ABW2U7L4_9BACT</name>
<evidence type="ECO:0000313" key="4">
    <source>
        <dbReference type="Proteomes" id="UP001596513"/>
    </source>
</evidence>
<comment type="caution">
    <text evidence="3">The sequence shown here is derived from an EMBL/GenBank/DDBJ whole genome shotgun (WGS) entry which is preliminary data.</text>
</comment>
<feature type="compositionally biased region" description="Low complexity" evidence="1">
    <location>
        <begin position="221"/>
        <end position="243"/>
    </location>
</feature>
<dbReference type="Proteomes" id="UP001596513">
    <property type="component" value="Unassembled WGS sequence"/>
</dbReference>
<evidence type="ECO:0000256" key="2">
    <source>
        <dbReference type="SAM" id="Phobius"/>
    </source>
</evidence>
<feature type="region of interest" description="Disordered" evidence="1">
    <location>
        <begin position="116"/>
        <end position="135"/>
    </location>
</feature>
<evidence type="ECO:0000313" key="3">
    <source>
        <dbReference type="EMBL" id="MFC7668817.1"/>
    </source>
</evidence>
<sequence>MSAENIDDLFRDKLDGHSTPPGDALWARLQAGPHADPAPDADAERLDQLFRQGLNAHTTPPSRELWERLEDEHLRPRQRRAAAWWPMALAAALALLLVAGGAGLWLGFPSGKTQTGSVASQKPQEKAAPVINQPNIMGTENIAPATSAPSTGNLAAASPQPAPSSSPALTQKYIAPQATRSEALASSAPKAKMSAPGQSPRRLKGSTRQPDAATDQLPLVARTTTRAASRPTAADEQQPATATAPVVAALPKPAPAPEIVPAAPASILASAGELITVDVRNGGEPVVRPSKMASLASTAEAAEDRPVWAADS</sequence>
<reference evidence="4" key="1">
    <citation type="journal article" date="2019" name="Int. J. Syst. Evol. Microbiol.">
        <title>The Global Catalogue of Microorganisms (GCM) 10K type strain sequencing project: providing services to taxonomists for standard genome sequencing and annotation.</title>
        <authorList>
            <consortium name="The Broad Institute Genomics Platform"/>
            <consortium name="The Broad Institute Genome Sequencing Center for Infectious Disease"/>
            <person name="Wu L."/>
            <person name="Ma J."/>
        </authorList>
    </citation>
    <scope>NUCLEOTIDE SEQUENCE [LARGE SCALE GENOMIC DNA]</scope>
    <source>
        <strain evidence="4">JCM 19635</strain>
    </source>
</reference>
<gene>
    <name evidence="3" type="ORF">ACFQT0_16670</name>
</gene>
<keyword evidence="2" id="KW-1133">Transmembrane helix</keyword>
<dbReference type="EMBL" id="JBHTEK010000001">
    <property type="protein sequence ID" value="MFC7668817.1"/>
    <property type="molecule type" value="Genomic_DNA"/>
</dbReference>
<keyword evidence="2" id="KW-0812">Transmembrane</keyword>
<accession>A0ABW2U7L4</accession>
<feature type="region of interest" description="Disordered" evidence="1">
    <location>
        <begin position="1"/>
        <end position="24"/>
    </location>
</feature>
<organism evidence="3 4">
    <name type="scientific">Hymenobacter humi</name>
    <dbReference type="NCBI Taxonomy" id="1411620"/>
    <lineage>
        <taxon>Bacteria</taxon>
        <taxon>Pseudomonadati</taxon>
        <taxon>Bacteroidota</taxon>
        <taxon>Cytophagia</taxon>
        <taxon>Cytophagales</taxon>
        <taxon>Hymenobacteraceae</taxon>
        <taxon>Hymenobacter</taxon>
    </lineage>
</organism>
<keyword evidence="4" id="KW-1185">Reference proteome</keyword>
<feature type="compositionally biased region" description="Low complexity" evidence="1">
    <location>
        <begin position="155"/>
        <end position="168"/>
    </location>
</feature>
<feature type="compositionally biased region" description="Low complexity" evidence="1">
    <location>
        <begin position="183"/>
        <end position="196"/>
    </location>
</feature>
<keyword evidence="2" id="KW-0472">Membrane</keyword>
<proteinExistence type="predicted"/>
<dbReference type="RefSeq" id="WP_380204355.1">
    <property type="nucleotide sequence ID" value="NZ_JBHTEK010000001.1"/>
</dbReference>
<feature type="transmembrane region" description="Helical" evidence="2">
    <location>
        <begin position="83"/>
        <end position="108"/>
    </location>
</feature>
<feature type="region of interest" description="Disordered" evidence="1">
    <location>
        <begin position="290"/>
        <end position="312"/>
    </location>
</feature>
<feature type="region of interest" description="Disordered" evidence="1">
    <location>
        <begin position="140"/>
        <end position="243"/>
    </location>
</feature>
<protein>
    <submittedName>
        <fullName evidence="3">Uncharacterized protein</fullName>
    </submittedName>
</protein>